<gene>
    <name evidence="3" type="ORF">C3942_04985</name>
</gene>
<reference evidence="3 4" key="1">
    <citation type="submission" date="2018-02" db="EMBL/GenBank/DDBJ databases">
        <title>Genome sequencing of Solimonas sp. HR-BB.</title>
        <authorList>
            <person name="Lee Y."/>
            <person name="Jeon C.O."/>
        </authorList>
    </citation>
    <scope>NUCLEOTIDE SEQUENCE [LARGE SCALE GENOMIC DNA]</scope>
    <source>
        <strain evidence="3 4">HR-BB</strain>
    </source>
</reference>
<protein>
    <submittedName>
        <fullName evidence="3">Uncharacterized protein</fullName>
    </submittedName>
</protein>
<comment type="caution">
    <text evidence="3">The sequence shown here is derived from an EMBL/GenBank/DDBJ whole genome shotgun (WGS) entry which is preliminary data.</text>
</comment>
<dbReference type="RefSeq" id="WP_104229259.1">
    <property type="nucleotide sequence ID" value="NZ_PSNW01000002.1"/>
</dbReference>
<keyword evidence="4" id="KW-1185">Reference proteome</keyword>
<evidence type="ECO:0000256" key="2">
    <source>
        <dbReference type="SAM" id="SignalP"/>
    </source>
</evidence>
<evidence type="ECO:0000313" key="3">
    <source>
        <dbReference type="EMBL" id="PPE75033.1"/>
    </source>
</evidence>
<feature type="chain" id="PRO_5015745493" evidence="2">
    <location>
        <begin position="21"/>
        <end position="174"/>
    </location>
</feature>
<sequence>MHPSRLLLAALVLAAAPAFAEEPLDAPPRGPVFEATDDPVKLKQQLADLQELSNGMRDQIDTTQAAADAAREEAEVLRQQRDALQARVANLQRHAQVDEQAPAAAAKDAELAKLRAELSAAQAARDNSSADARNLAKELALTRADRDKYQRSSIEDRAKVDLLNGDLNACLSGR</sequence>
<accession>A0A2S5TJ69</accession>
<keyword evidence="2" id="KW-0732">Signal</keyword>
<keyword evidence="1" id="KW-0175">Coiled coil</keyword>
<dbReference type="OrthoDB" id="9843371at2"/>
<evidence type="ECO:0000256" key="1">
    <source>
        <dbReference type="SAM" id="Coils"/>
    </source>
</evidence>
<evidence type="ECO:0000313" key="4">
    <source>
        <dbReference type="Proteomes" id="UP000238220"/>
    </source>
</evidence>
<feature type="signal peptide" evidence="2">
    <location>
        <begin position="1"/>
        <end position="20"/>
    </location>
</feature>
<proteinExistence type="predicted"/>
<organism evidence="3 4">
    <name type="scientific">Solimonas fluminis</name>
    <dbReference type="NCBI Taxonomy" id="2086571"/>
    <lineage>
        <taxon>Bacteria</taxon>
        <taxon>Pseudomonadati</taxon>
        <taxon>Pseudomonadota</taxon>
        <taxon>Gammaproteobacteria</taxon>
        <taxon>Nevskiales</taxon>
        <taxon>Nevskiaceae</taxon>
        <taxon>Solimonas</taxon>
    </lineage>
</organism>
<dbReference type="AlphaFoldDB" id="A0A2S5TJ69"/>
<feature type="coiled-coil region" evidence="1">
    <location>
        <begin position="60"/>
        <end position="131"/>
    </location>
</feature>
<dbReference type="EMBL" id="PSNW01000002">
    <property type="protein sequence ID" value="PPE75033.1"/>
    <property type="molecule type" value="Genomic_DNA"/>
</dbReference>
<dbReference type="Proteomes" id="UP000238220">
    <property type="component" value="Unassembled WGS sequence"/>
</dbReference>
<name>A0A2S5TJ69_9GAMM</name>